<dbReference type="Pfam" id="PF02798">
    <property type="entry name" value="GST_N"/>
    <property type="match status" value="2"/>
</dbReference>
<dbReference type="SFLD" id="SFLDG00363">
    <property type="entry name" value="AMPS_(cytGST):_Alpha-__Mu-__Pi"/>
    <property type="match status" value="1"/>
</dbReference>
<dbReference type="AlphaFoldDB" id="A0AAV1K4Q1"/>
<evidence type="ECO:0000259" key="7">
    <source>
        <dbReference type="PROSITE" id="PS50405"/>
    </source>
</evidence>
<dbReference type="CDD" id="cd03192">
    <property type="entry name" value="GST_C_Sigma_like"/>
    <property type="match status" value="2"/>
</dbReference>
<dbReference type="InterPro" id="IPR036282">
    <property type="entry name" value="Glutathione-S-Trfase_C_sf"/>
</dbReference>
<dbReference type="InterPro" id="IPR036249">
    <property type="entry name" value="Thioredoxin-like_sf"/>
</dbReference>
<dbReference type="EC" id="2.5.1.18" evidence="2"/>
<dbReference type="Pfam" id="PF14497">
    <property type="entry name" value="GST_C_3"/>
    <property type="match status" value="2"/>
</dbReference>
<dbReference type="InterPro" id="IPR004045">
    <property type="entry name" value="Glutathione_S-Trfase_N"/>
</dbReference>
<name>A0AAV1K4Q1_9NEOP</name>
<dbReference type="Gene3D" id="1.20.1050.10">
    <property type="match status" value="2"/>
</dbReference>
<evidence type="ECO:0000256" key="3">
    <source>
        <dbReference type="ARBA" id="ARBA00022679"/>
    </source>
</evidence>
<dbReference type="InterPro" id="IPR004046">
    <property type="entry name" value="GST_C"/>
</dbReference>
<evidence type="ECO:0000256" key="5">
    <source>
        <dbReference type="ARBA" id="ARBA00047960"/>
    </source>
</evidence>
<dbReference type="Gene3D" id="3.40.30.10">
    <property type="entry name" value="Glutaredoxin"/>
    <property type="match status" value="2"/>
</dbReference>
<comment type="similarity">
    <text evidence="4">Belongs to the GST superfamily. Sigma family.</text>
</comment>
<dbReference type="SFLD" id="SFLDG01205">
    <property type="entry name" value="AMPS.1"/>
    <property type="match status" value="1"/>
</dbReference>
<dbReference type="InterPro" id="IPR050213">
    <property type="entry name" value="GST_superfamily"/>
</dbReference>
<dbReference type="EMBL" id="CAVLEF010000280">
    <property type="protein sequence ID" value="CAK1555545.1"/>
    <property type="molecule type" value="Genomic_DNA"/>
</dbReference>
<dbReference type="PROSITE" id="PS50404">
    <property type="entry name" value="GST_NTER"/>
    <property type="match status" value="2"/>
</dbReference>
<feature type="domain" description="GST C-terminal" evidence="7">
    <location>
        <begin position="95"/>
        <end position="236"/>
    </location>
</feature>
<reference evidence="8 9" key="1">
    <citation type="submission" date="2023-11" db="EMBL/GenBank/DDBJ databases">
        <authorList>
            <person name="Okamura Y."/>
        </authorList>
    </citation>
    <scope>NUCLEOTIDE SEQUENCE [LARGE SCALE GENOMIC DNA]</scope>
</reference>
<evidence type="ECO:0000313" key="9">
    <source>
        <dbReference type="Proteomes" id="UP001497472"/>
    </source>
</evidence>
<organism evidence="8 9">
    <name type="scientific">Leptosia nina</name>
    <dbReference type="NCBI Taxonomy" id="320188"/>
    <lineage>
        <taxon>Eukaryota</taxon>
        <taxon>Metazoa</taxon>
        <taxon>Ecdysozoa</taxon>
        <taxon>Arthropoda</taxon>
        <taxon>Hexapoda</taxon>
        <taxon>Insecta</taxon>
        <taxon>Pterygota</taxon>
        <taxon>Neoptera</taxon>
        <taxon>Endopterygota</taxon>
        <taxon>Lepidoptera</taxon>
        <taxon>Glossata</taxon>
        <taxon>Ditrysia</taxon>
        <taxon>Papilionoidea</taxon>
        <taxon>Pieridae</taxon>
        <taxon>Pierinae</taxon>
        <taxon>Leptosia</taxon>
    </lineage>
</organism>
<dbReference type="PANTHER" id="PTHR11571">
    <property type="entry name" value="GLUTATHIONE S-TRANSFERASE"/>
    <property type="match status" value="1"/>
</dbReference>
<dbReference type="SUPFAM" id="SSF52833">
    <property type="entry name" value="Thioredoxin-like"/>
    <property type="match status" value="2"/>
</dbReference>
<dbReference type="PROSITE" id="PS50405">
    <property type="entry name" value="GST_CTER"/>
    <property type="match status" value="2"/>
</dbReference>
<dbReference type="InterPro" id="IPR040079">
    <property type="entry name" value="Glutathione_S-Trfase"/>
</dbReference>
<dbReference type="Proteomes" id="UP001497472">
    <property type="component" value="Unassembled WGS sequence"/>
</dbReference>
<dbReference type="GO" id="GO:0004364">
    <property type="term" value="F:glutathione transferase activity"/>
    <property type="evidence" value="ECO:0007669"/>
    <property type="project" value="UniProtKB-EC"/>
</dbReference>
<evidence type="ECO:0000259" key="6">
    <source>
        <dbReference type="PROSITE" id="PS50404"/>
    </source>
</evidence>
<dbReference type="SFLD" id="SFLDS00019">
    <property type="entry name" value="Glutathione_Transferase_(cytos"/>
    <property type="match status" value="1"/>
</dbReference>
<dbReference type="FunFam" id="1.20.1050.10:FF:000030">
    <property type="entry name" value="Glutathione S-transferase S1"/>
    <property type="match status" value="1"/>
</dbReference>
<dbReference type="FunFam" id="3.40.30.10:FF:000035">
    <property type="entry name" value="hematopoietic prostaglandin D synthase"/>
    <property type="match status" value="2"/>
</dbReference>
<proteinExistence type="inferred from homology"/>
<feature type="domain" description="GST N-terminal" evidence="6">
    <location>
        <begin position="16"/>
        <end position="93"/>
    </location>
</feature>
<dbReference type="PANTHER" id="PTHR11571:SF224">
    <property type="entry name" value="HEMATOPOIETIC PROSTAGLANDIN D SYNTHASE"/>
    <property type="match status" value="1"/>
</dbReference>
<keyword evidence="3" id="KW-0808">Transferase</keyword>
<protein>
    <recommendedName>
        <fullName evidence="2">glutathione transferase</fullName>
        <ecNumber evidence="2">2.5.1.18</ecNumber>
    </recommendedName>
</protein>
<sequence length="409" mass="46546">MINKSRLTSKILHTMPNVTFYYFPVKALGEAVRLLLAYGGQEFEDKRVAIEDWPAFKPSTPFGQMPVLEIDGKKYAQSFAICRYLARKYGLSGSDAEEDFEIDQNVDFLNDIRAKAAVVQYEPDQDVKAKKHEEQSKNVYPALLEKLDEIIKKNNGHIAAGKLTWADFAFAGMFDYLKMMMQIPDLEKKYPSFQQVVDAVYSLPKVKAFNLTAYALVVGSSRSSEMENVVFYYFPFKGMGEGIRMLLNYGGQKFDDRRIPREQWPELKPNTPFGQMPVLDVNGKQYSQTLAIARYLGRNELRVKCAAPMFEEDAALKQKMKDDLDKNYIPVAMKKLNEIIGNNNGYIANGKLSWGDFVIAGVYDGLKNMLLQMPDLDEKYPNVKKLRDNVVSLPKVKEYVATSAPQTPF</sequence>
<evidence type="ECO:0000313" key="8">
    <source>
        <dbReference type="EMBL" id="CAK1555545.1"/>
    </source>
</evidence>
<dbReference type="SUPFAM" id="SSF47616">
    <property type="entry name" value="GST C-terminal domain-like"/>
    <property type="match status" value="2"/>
</dbReference>
<feature type="domain" description="GST N-terminal" evidence="6">
    <location>
        <begin position="227"/>
        <end position="304"/>
    </location>
</feature>
<dbReference type="InterPro" id="IPR010987">
    <property type="entry name" value="Glutathione-S-Trfase_C-like"/>
</dbReference>
<comment type="subunit">
    <text evidence="1">Homodimer.</text>
</comment>
<dbReference type="GO" id="GO:0004602">
    <property type="term" value="F:glutathione peroxidase activity"/>
    <property type="evidence" value="ECO:0007669"/>
    <property type="project" value="UniProtKB-ARBA"/>
</dbReference>
<gene>
    <name evidence="8" type="ORF">LNINA_LOCUS14357</name>
</gene>
<dbReference type="GO" id="GO:0006749">
    <property type="term" value="P:glutathione metabolic process"/>
    <property type="evidence" value="ECO:0007669"/>
    <property type="project" value="TreeGrafter"/>
</dbReference>
<evidence type="ECO:0000256" key="1">
    <source>
        <dbReference type="ARBA" id="ARBA00011738"/>
    </source>
</evidence>
<keyword evidence="9" id="KW-1185">Reference proteome</keyword>
<comment type="caution">
    <text evidence="8">The sequence shown here is derived from an EMBL/GenBank/DDBJ whole genome shotgun (WGS) entry which is preliminary data.</text>
</comment>
<evidence type="ECO:0000256" key="4">
    <source>
        <dbReference type="ARBA" id="ARBA00038317"/>
    </source>
</evidence>
<dbReference type="CDD" id="cd03039">
    <property type="entry name" value="GST_N_Sigma_like"/>
    <property type="match status" value="2"/>
</dbReference>
<evidence type="ECO:0000256" key="2">
    <source>
        <dbReference type="ARBA" id="ARBA00012452"/>
    </source>
</evidence>
<accession>A0AAV1K4Q1</accession>
<feature type="domain" description="GST C-terminal" evidence="7">
    <location>
        <begin position="284"/>
        <end position="409"/>
    </location>
</feature>
<comment type="catalytic activity">
    <reaction evidence="5">
        <text>RX + glutathione = an S-substituted glutathione + a halide anion + H(+)</text>
        <dbReference type="Rhea" id="RHEA:16437"/>
        <dbReference type="ChEBI" id="CHEBI:15378"/>
        <dbReference type="ChEBI" id="CHEBI:16042"/>
        <dbReference type="ChEBI" id="CHEBI:17792"/>
        <dbReference type="ChEBI" id="CHEBI:57925"/>
        <dbReference type="ChEBI" id="CHEBI:90779"/>
        <dbReference type="EC" id="2.5.1.18"/>
    </reaction>
</comment>